<dbReference type="InterPro" id="IPR001452">
    <property type="entry name" value="SH3_domain"/>
</dbReference>
<dbReference type="SMART" id="SM00454">
    <property type="entry name" value="SAM"/>
    <property type="match status" value="1"/>
</dbReference>
<dbReference type="Pfam" id="PF00788">
    <property type="entry name" value="RA"/>
    <property type="match status" value="1"/>
</dbReference>
<dbReference type="GO" id="GO:0007165">
    <property type="term" value="P:signal transduction"/>
    <property type="evidence" value="ECO:0007669"/>
    <property type="project" value="InterPro"/>
</dbReference>
<name>A0A507EI44_9FUNG</name>
<keyword evidence="9" id="KW-1185">Reference proteome</keyword>
<dbReference type="PROSITE" id="PS50200">
    <property type="entry name" value="RA"/>
    <property type="match status" value="1"/>
</dbReference>
<comment type="caution">
    <text evidence="8">The sequence shown here is derived from an EMBL/GenBank/DDBJ whole genome shotgun (WGS) entry which is preliminary data.</text>
</comment>
<dbReference type="Gene3D" id="1.10.150.50">
    <property type="entry name" value="Transcription Factor, Ets-1"/>
    <property type="match status" value="1"/>
</dbReference>
<gene>
    <name evidence="8" type="ORF">CcCBS67573_g08678</name>
</gene>
<dbReference type="InterPro" id="IPR043539">
    <property type="entry name" value="Grb2-like"/>
</dbReference>
<dbReference type="STRING" id="246404.A0A507EI44"/>
<dbReference type="InterPro" id="IPR036028">
    <property type="entry name" value="SH3-like_dom_sf"/>
</dbReference>
<dbReference type="SUPFAM" id="SSF47769">
    <property type="entry name" value="SAM/Pointed domain"/>
    <property type="match status" value="1"/>
</dbReference>
<feature type="domain" description="SAM" evidence="6">
    <location>
        <begin position="4"/>
        <end position="67"/>
    </location>
</feature>
<dbReference type="InterPro" id="IPR001660">
    <property type="entry name" value="SAM"/>
</dbReference>
<evidence type="ECO:0000256" key="3">
    <source>
        <dbReference type="PROSITE-ProRule" id="PRU00192"/>
    </source>
</evidence>
<dbReference type="SUPFAM" id="SSF54236">
    <property type="entry name" value="Ubiquitin-like"/>
    <property type="match status" value="1"/>
</dbReference>
<feature type="region of interest" description="Disordered" evidence="4">
    <location>
        <begin position="248"/>
        <end position="289"/>
    </location>
</feature>
<evidence type="ECO:0000259" key="7">
    <source>
        <dbReference type="PROSITE" id="PS50200"/>
    </source>
</evidence>
<dbReference type="PROSITE" id="PS50002">
    <property type="entry name" value="SH3"/>
    <property type="match status" value="2"/>
</dbReference>
<dbReference type="Gene3D" id="2.30.30.40">
    <property type="entry name" value="SH3 Domains"/>
    <property type="match status" value="2"/>
</dbReference>
<dbReference type="InterPro" id="IPR029071">
    <property type="entry name" value="Ubiquitin-like_domsf"/>
</dbReference>
<feature type="domain" description="SH3" evidence="5">
    <location>
        <begin position="370"/>
        <end position="429"/>
    </location>
</feature>
<feature type="domain" description="SH3" evidence="5">
    <location>
        <begin position="290"/>
        <end position="351"/>
    </location>
</feature>
<reference evidence="8 9" key="1">
    <citation type="journal article" date="2019" name="Sci. Rep.">
        <title>Comparative genomics of chytrid fungi reveal insights into the obligate biotrophic and pathogenic lifestyle of Synchytrium endobioticum.</title>
        <authorList>
            <person name="van de Vossenberg B.T.L.H."/>
            <person name="Warris S."/>
            <person name="Nguyen H.D.T."/>
            <person name="van Gent-Pelzer M.P.E."/>
            <person name="Joly D.L."/>
            <person name="van de Geest H.C."/>
            <person name="Bonants P.J.M."/>
            <person name="Smith D.S."/>
            <person name="Levesque C.A."/>
            <person name="van der Lee T.A.J."/>
        </authorList>
    </citation>
    <scope>NUCLEOTIDE SEQUENCE [LARGE SCALE GENOMIC DNA]</scope>
    <source>
        <strain evidence="8 9">CBS 675.73</strain>
    </source>
</reference>
<dbReference type="EMBL" id="QEAP01000607">
    <property type="protein sequence ID" value="TPX63452.1"/>
    <property type="molecule type" value="Genomic_DNA"/>
</dbReference>
<proteinExistence type="predicted"/>
<dbReference type="SMART" id="SM00326">
    <property type="entry name" value="SH3"/>
    <property type="match status" value="2"/>
</dbReference>
<dbReference type="InterPro" id="IPR000159">
    <property type="entry name" value="RA_dom"/>
</dbReference>
<evidence type="ECO:0000259" key="6">
    <source>
        <dbReference type="PROSITE" id="PS50105"/>
    </source>
</evidence>
<dbReference type="InterPro" id="IPR013761">
    <property type="entry name" value="SAM/pointed_sf"/>
</dbReference>
<feature type="compositionally biased region" description="Polar residues" evidence="4">
    <location>
        <begin position="258"/>
        <end position="272"/>
    </location>
</feature>
<protein>
    <submittedName>
        <fullName evidence="8">Uncharacterized protein</fullName>
    </submittedName>
</protein>
<dbReference type="Pfam" id="PF07653">
    <property type="entry name" value="SH3_2"/>
    <property type="match status" value="1"/>
</dbReference>
<organism evidence="8 9">
    <name type="scientific">Chytriomyces confervae</name>
    <dbReference type="NCBI Taxonomy" id="246404"/>
    <lineage>
        <taxon>Eukaryota</taxon>
        <taxon>Fungi</taxon>
        <taxon>Fungi incertae sedis</taxon>
        <taxon>Chytridiomycota</taxon>
        <taxon>Chytridiomycota incertae sedis</taxon>
        <taxon>Chytridiomycetes</taxon>
        <taxon>Chytridiales</taxon>
        <taxon>Chytriomycetaceae</taxon>
        <taxon>Chytriomyces</taxon>
    </lineage>
</organism>
<evidence type="ECO:0000313" key="9">
    <source>
        <dbReference type="Proteomes" id="UP000320333"/>
    </source>
</evidence>
<dbReference type="PROSITE" id="PS50105">
    <property type="entry name" value="SAM_DOMAIN"/>
    <property type="match status" value="1"/>
</dbReference>
<dbReference type="OrthoDB" id="8883818at2759"/>
<evidence type="ECO:0000259" key="5">
    <source>
        <dbReference type="PROSITE" id="PS50002"/>
    </source>
</evidence>
<sequence>METWNVTDVVSFVKLVGLGSYESAFKENDITGDLLAHADHAMLRQLGMNTVGHRISLLSAVTAAQAGASGSGKDQLASHVGSRNNENDDVVMDRMATEIAKLHNELASLRADLAPIWFLVEEYKSRSKESKVATPNTALYPPDLLKRGEVAPPPSPSEATVGTIRICLDAIFNYENDTTNKNFRVTEADIGSKILAGILKKYNIRENWRDYCLYIRFAGQERRLNNDEKPLALQNKIKDDSNTIPSFTIKKLPPEPSSAGTSVVNPSSQLSPTILKRGGGRGGNTSSVQSEGRVLSAVYNYKAARDDELNVMIGDRFKVVKKDREWFTVKSLETPGLVGWVPCGCLKEIEEDRRTYAAASAKPGLPADVELPAQVSVLYDFDGTGTSNALPVKAGDILAIQKKEDNWLLAKLGDRKGWVPDAYVALMISDSPVEAKTPKARIAGLLDRFDDKLIDEQSTSETKMVQLSTGKSVNFVALMEIVNVGIGRWIEMEHRQESVLVGDKTLILEHLSTGLKWVSQISARMESIRSNPKRDEIVMYLATASEAIKLCGAQDVVDEDVQLELVFSALGSAVKLL</sequence>
<dbReference type="AlphaFoldDB" id="A0A507EI44"/>
<evidence type="ECO:0000313" key="8">
    <source>
        <dbReference type="EMBL" id="TPX63452.1"/>
    </source>
</evidence>
<keyword evidence="1 3" id="KW-0728">SH3 domain</keyword>
<dbReference type="PANTHER" id="PTHR46037">
    <property type="entry name" value="PROTEIN ENHANCER OF SEVENLESS 2B"/>
    <property type="match status" value="1"/>
</dbReference>
<evidence type="ECO:0000256" key="1">
    <source>
        <dbReference type="ARBA" id="ARBA00022443"/>
    </source>
</evidence>
<feature type="domain" description="Ras-associating" evidence="7">
    <location>
        <begin position="194"/>
        <end position="254"/>
    </location>
</feature>
<dbReference type="Pfam" id="PF00018">
    <property type="entry name" value="SH3_1"/>
    <property type="match status" value="1"/>
</dbReference>
<dbReference type="Proteomes" id="UP000320333">
    <property type="component" value="Unassembled WGS sequence"/>
</dbReference>
<dbReference type="Pfam" id="PF07647">
    <property type="entry name" value="SAM_2"/>
    <property type="match status" value="1"/>
</dbReference>
<evidence type="ECO:0000256" key="4">
    <source>
        <dbReference type="SAM" id="MobiDB-lite"/>
    </source>
</evidence>
<dbReference type="Gene3D" id="3.10.20.90">
    <property type="entry name" value="Phosphatidylinositol 3-kinase Catalytic Subunit, Chain A, domain 1"/>
    <property type="match status" value="1"/>
</dbReference>
<evidence type="ECO:0000256" key="2">
    <source>
        <dbReference type="ARBA" id="ARBA00022999"/>
    </source>
</evidence>
<keyword evidence="2" id="KW-0727">SH2 domain</keyword>
<accession>A0A507EI44</accession>
<dbReference type="SUPFAM" id="SSF50044">
    <property type="entry name" value="SH3-domain"/>
    <property type="match status" value="2"/>
</dbReference>